<organism evidence="8 9">
    <name type="scientific">Cannabis sativa</name>
    <name type="common">Hemp</name>
    <name type="synonym">Marijuana</name>
    <dbReference type="NCBI Taxonomy" id="3483"/>
    <lineage>
        <taxon>Eukaryota</taxon>
        <taxon>Viridiplantae</taxon>
        <taxon>Streptophyta</taxon>
        <taxon>Embryophyta</taxon>
        <taxon>Tracheophyta</taxon>
        <taxon>Spermatophyta</taxon>
        <taxon>Magnoliopsida</taxon>
        <taxon>eudicotyledons</taxon>
        <taxon>Gunneridae</taxon>
        <taxon>Pentapetalae</taxon>
        <taxon>rosids</taxon>
        <taxon>fabids</taxon>
        <taxon>Rosales</taxon>
        <taxon>Cannabaceae</taxon>
        <taxon>Cannabis</taxon>
    </lineage>
</organism>
<feature type="region of interest" description="Disordered" evidence="6">
    <location>
        <begin position="1226"/>
        <end position="1250"/>
    </location>
</feature>
<evidence type="ECO:0000256" key="3">
    <source>
        <dbReference type="ARBA" id="ARBA00022771"/>
    </source>
</evidence>
<evidence type="ECO:0000313" key="8">
    <source>
        <dbReference type="EnsemblPlants" id="cds.evm.model.10.969"/>
    </source>
</evidence>
<dbReference type="AlphaFoldDB" id="A0A803QR76"/>
<evidence type="ECO:0000256" key="2">
    <source>
        <dbReference type="ARBA" id="ARBA00022723"/>
    </source>
</evidence>
<dbReference type="Proteomes" id="UP000596661">
    <property type="component" value="Unassembled WGS sequence"/>
</dbReference>
<keyword evidence="5" id="KW-0539">Nucleus</keyword>
<dbReference type="SMART" id="SM00249">
    <property type="entry name" value="PHD"/>
    <property type="match status" value="3"/>
</dbReference>
<dbReference type="InterPro" id="IPR013083">
    <property type="entry name" value="Znf_RING/FYVE/PHD"/>
</dbReference>
<dbReference type="CDD" id="cd15566">
    <property type="entry name" value="PHD3_NSD"/>
    <property type="match status" value="1"/>
</dbReference>
<comment type="subcellular location">
    <subcellularLocation>
        <location evidence="1">Nucleus</location>
    </subcellularLocation>
</comment>
<keyword evidence="9" id="KW-1185">Reference proteome</keyword>
<dbReference type="Pfam" id="PF26055">
    <property type="entry name" value="Mtase_EDM2"/>
    <property type="match status" value="1"/>
</dbReference>
<dbReference type="Gramene" id="evm.model.10.969">
    <property type="protein sequence ID" value="cds.evm.model.10.969"/>
    <property type="gene ID" value="evm.TU.10.969"/>
</dbReference>
<feature type="domain" description="Zinc finger PHD-type" evidence="7">
    <location>
        <begin position="283"/>
        <end position="349"/>
    </location>
</feature>
<dbReference type="InterPro" id="IPR022702">
    <property type="entry name" value="Cytosine_MeTrfase1_RFD"/>
</dbReference>
<dbReference type="InterPro" id="IPR055198">
    <property type="entry name" value="NSD_PHD"/>
</dbReference>
<evidence type="ECO:0000313" key="9">
    <source>
        <dbReference type="Proteomes" id="UP000596661"/>
    </source>
</evidence>
<dbReference type="InterPro" id="IPR001965">
    <property type="entry name" value="Znf_PHD"/>
</dbReference>
<proteinExistence type="predicted"/>
<accession>A0A803QR76</accession>
<keyword evidence="4" id="KW-0862">Zinc</keyword>
<keyword evidence="2" id="KW-0479">Metal-binding</keyword>
<dbReference type="Pfam" id="PF22908">
    <property type="entry name" value="PHD_NSD"/>
    <property type="match status" value="1"/>
</dbReference>
<dbReference type="RefSeq" id="XP_030483055.1">
    <property type="nucleotide sequence ID" value="XM_030627195.2"/>
</dbReference>
<dbReference type="Gene3D" id="3.30.40.10">
    <property type="entry name" value="Zinc/RING finger domain, C3HC4 (zinc finger)"/>
    <property type="match status" value="2"/>
</dbReference>
<reference evidence="8" key="1">
    <citation type="submission" date="2021-03" db="UniProtKB">
        <authorList>
            <consortium name="EnsemblPlants"/>
        </authorList>
    </citation>
    <scope>IDENTIFICATION</scope>
</reference>
<evidence type="ECO:0000256" key="5">
    <source>
        <dbReference type="ARBA" id="ARBA00023242"/>
    </source>
</evidence>
<dbReference type="GO" id="GO:0008270">
    <property type="term" value="F:zinc ion binding"/>
    <property type="evidence" value="ECO:0007669"/>
    <property type="project" value="UniProtKB-KW"/>
</dbReference>
<dbReference type="CDD" id="cd15565">
    <property type="entry name" value="PHD2_NSD"/>
    <property type="match status" value="1"/>
</dbReference>
<keyword evidence="3" id="KW-0863">Zinc-finger</keyword>
<dbReference type="Pfam" id="PF12047">
    <property type="entry name" value="DNMT1-RFD"/>
    <property type="match status" value="1"/>
</dbReference>
<dbReference type="PANTHER" id="PTHR46235:SF13">
    <property type="entry name" value="EDM2-LIKE PROTEIN1"/>
    <property type="match status" value="1"/>
</dbReference>
<feature type="compositionally biased region" description="Low complexity" evidence="6">
    <location>
        <begin position="1226"/>
        <end position="1240"/>
    </location>
</feature>
<dbReference type="InterPro" id="IPR058939">
    <property type="entry name" value="Mtase_EDM2"/>
</dbReference>
<evidence type="ECO:0000259" key="7">
    <source>
        <dbReference type="SMART" id="SM00249"/>
    </source>
</evidence>
<dbReference type="GO" id="GO:0005634">
    <property type="term" value="C:nucleus"/>
    <property type="evidence" value="ECO:0007669"/>
    <property type="project" value="UniProtKB-SubCell"/>
</dbReference>
<dbReference type="EMBL" id="UZAU01000814">
    <property type="status" value="NOT_ANNOTATED_CDS"/>
    <property type="molecule type" value="Genomic_DNA"/>
</dbReference>
<feature type="domain" description="Zinc finger PHD-type" evidence="7">
    <location>
        <begin position="350"/>
        <end position="416"/>
    </location>
</feature>
<evidence type="ECO:0000256" key="6">
    <source>
        <dbReference type="SAM" id="MobiDB-lite"/>
    </source>
</evidence>
<evidence type="ECO:0000256" key="4">
    <source>
        <dbReference type="ARBA" id="ARBA00022833"/>
    </source>
</evidence>
<sequence length="1261" mass="143675">MASSDEEGEILPNCVTDYLFVNDKEELVSFTTLPLQWSPNESLVESDKEVFLLASVDDGLQKIYKRVVAWRFDLSFLQPEIYVLSKDKNWIVLQRPRKCFENTIRTMLVTIHWLHFLKKNPAASRKFVWNYLLKVLSSFEVKPCENDLFANFLFIGEVVKRDKDLAKIEHDLHTYIANPSKNGAFPEDEQIRNKSKLIVDMDDDIIGDDGECFDGDSGLYDHVCAICDNGGQILSCQGRCMRSFHATRDAPGGENCPSLGYNDSQVNAIPTFLCANCKYQQHQCFICGNLGSSDTSSSCKVFPCISATCGHFYHPECVAKMLQPVNRCQTEELRLSIAAGESFTCPAHKCFVCHQGEDKKVMELQFALCRRCPKAYHRKCLPRSISFEYNYEKNIAQRAWDGLLPKRILIYCMDHEILSELGTPTRDHVKFPDVSGQEKAPNLEMHSRKERVMPMLSTRSNVFETFATKKLNMLQRAEKGVCSASVGDSTQTIKKRCVRPDFDSLRKRKRTDEVRKSAKVNVGSSLSFFSKVEGKSCMKNNSSVSLETHPVKSKRNAASGIVKGATEENVIKNTKRPCPSAQAEIEKRILDLMKESTSSFNREEFIRKQRLQATNGIFSESSLDIGITIGKVEGSVEAIRIALKILDSGQSIEDAKAVCEPDVLNQIFQWKRKLGVYLAPFLHGNRYTSYGRHFTKVDKLKEVVNRLHFYVQNGDTIVDFCCGSNDFSLLMREKLEKTGKQCFFKNFDLFCPKNDFSFEKRDWMSVKLEELPDGSQLVIGLNPPFGVKASLAHRFIFKALEFRPKLLILITPKETKRLDTIFNPYDLIWEDEKVLSGKSFYLPGSIDMHDKQLEDWNLKAPPLYLWSRRDWTLRHNEIAIQHGHIVLQQLHLVGNKVRNHPEEEGYDFYQDYSYLCAPGDMSCLFNGVADVNYEAEPQEAGSNTPIKVNQSYIHHDDIDTGSKSNLIKMDYDGQGEIERLIQGDLEGSTPSDVSIDMELSSPSYSPTQALHEVFASPEVFGSPEDENKEKACQDKEKTLGQDFPPGLESGKFQTSNPIDTKRKQSSQTSYPIESERKQNYQTDYPIDTERKQSSQIGYLNDTEWKRKQCSQTSYPIDTERKQTLQTSYPIDTVRKQTSQTSYPSVAEMQHRYEPSAQLGNYGWPNMDMPSQGYTGNFTYTYHSGQKSYQSGIQINAQHKYTPVMQRNQNPSSREFMQPNFSPQFQHYGSSSSIQSSHYSQTPMGSGSGNYDLAYQPEYPSF</sequence>
<feature type="region of interest" description="Disordered" evidence="6">
    <location>
        <begin position="1038"/>
        <end position="1079"/>
    </location>
</feature>
<dbReference type="PANTHER" id="PTHR46235">
    <property type="entry name" value="PHD FINGER-CONTAINING PROTEIN DDB_G0268158"/>
    <property type="match status" value="1"/>
</dbReference>
<protein>
    <recommendedName>
        <fullName evidence="7">Zinc finger PHD-type domain-containing protein</fullName>
    </recommendedName>
</protein>
<evidence type="ECO:0000256" key="1">
    <source>
        <dbReference type="ARBA" id="ARBA00004123"/>
    </source>
</evidence>
<name>A0A803QR76_CANSA</name>
<feature type="domain" description="Zinc finger PHD-type" evidence="7">
    <location>
        <begin position="223"/>
        <end position="278"/>
    </location>
</feature>
<gene>
    <name evidence="8" type="primary">LOC115699674</name>
</gene>
<dbReference type="EnsemblPlants" id="evm.model.10.969">
    <property type="protein sequence ID" value="cds.evm.model.10.969"/>
    <property type="gene ID" value="evm.TU.10.969"/>
</dbReference>
<dbReference type="OMA" id="FPCASAN"/>
<dbReference type="GeneID" id="115699674"/>